<evidence type="ECO:0008006" key="4">
    <source>
        <dbReference type="Google" id="ProtNLM"/>
    </source>
</evidence>
<gene>
    <name evidence="2" type="ORF">ZT3D7_G1729</name>
</gene>
<name>A0A1X7RGP6_ZYMT9</name>
<feature type="region of interest" description="Disordered" evidence="1">
    <location>
        <begin position="1"/>
        <end position="49"/>
    </location>
</feature>
<sequence>MVKRKRPRTDASTKSLAVDAQSGAKTTVTSSSPTDSETTEEGLHDKNLDNTVRPPFRLLDLPAELRDEIYEKVAQQDPYVVLKGSRLQVASKLCAVSRQVRGEYLAILENSANITTTVVRFDFRPIVRFLNRLSESYVKKLSTLRRTPVKRTINIQLELPSATREEIEMALWHALYPTVPVFTHHALLQRWLNRFEKPEKRGVDMTFSYVFAYSTKYANKDSDFTVTEDWIHGIESFYAGRAEEELDKIIAAFDAWTNTAL</sequence>
<accession>A0A1X7RGP6</accession>
<reference evidence="2 3" key="1">
    <citation type="submission" date="2016-06" db="EMBL/GenBank/DDBJ databases">
        <authorList>
            <person name="Kjaerup R.B."/>
            <person name="Dalgaard T.S."/>
            <person name="Juul-Madsen H.R."/>
        </authorList>
    </citation>
    <scope>NUCLEOTIDE SEQUENCE [LARGE SCALE GENOMIC DNA]</scope>
</reference>
<dbReference type="Proteomes" id="UP000215127">
    <property type="component" value="Chromosome 1"/>
</dbReference>
<dbReference type="AlphaFoldDB" id="A0A1X7RGP6"/>
<evidence type="ECO:0000313" key="3">
    <source>
        <dbReference type="Proteomes" id="UP000215127"/>
    </source>
</evidence>
<protein>
    <recommendedName>
        <fullName evidence="4">F-box domain-containing protein</fullName>
    </recommendedName>
</protein>
<organism evidence="2 3">
    <name type="scientific">Zymoseptoria tritici (strain ST99CH_3D7)</name>
    <dbReference type="NCBI Taxonomy" id="1276538"/>
    <lineage>
        <taxon>Eukaryota</taxon>
        <taxon>Fungi</taxon>
        <taxon>Dikarya</taxon>
        <taxon>Ascomycota</taxon>
        <taxon>Pezizomycotina</taxon>
        <taxon>Dothideomycetes</taxon>
        <taxon>Dothideomycetidae</taxon>
        <taxon>Mycosphaerellales</taxon>
        <taxon>Mycosphaerellaceae</taxon>
        <taxon>Zymoseptoria</taxon>
    </lineage>
</organism>
<proteinExistence type="predicted"/>
<evidence type="ECO:0000256" key="1">
    <source>
        <dbReference type="SAM" id="MobiDB-lite"/>
    </source>
</evidence>
<dbReference type="EMBL" id="LT853692">
    <property type="protein sequence ID" value="SMQ46583.1"/>
    <property type="molecule type" value="Genomic_DNA"/>
</dbReference>
<keyword evidence="3" id="KW-1185">Reference proteome</keyword>
<evidence type="ECO:0000313" key="2">
    <source>
        <dbReference type="EMBL" id="SMQ46583.1"/>
    </source>
</evidence>
<feature type="compositionally biased region" description="Low complexity" evidence="1">
    <location>
        <begin position="26"/>
        <end position="36"/>
    </location>
</feature>